<evidence type="ECO:0000256" key="2">
    <source>
        <dbReference type="ARBA" id="ARBA00023242"/>
    </source>
</evidence>
<dbReference type="GeneID" id="107221656"/>
<dbReference type="InterPro" id="IPR045166">
    <property type="entry name" value="Spp2-like"/>
</dbReference>
<feature type="domain" description="G-patch" evidence="4">
    <location>
        <begin position="186"/>
        <end position="210"/>
    </location>
</feature>
<dbReference type="KEGG" id="nlo:107221656"/>
<keyword evidence="2" id="KW-0539">Nucleus</keyword>
<name>A0A6J0BND9_NEOLC</name>
<dbReference type="RefSeq" id="XP_015516211.1">
    <property type="nucleotide sequence ID" value="XM_015660725.2"/>
</dbReference>
<feature type="compositionally biased region" description="Basic residues" evidence="3">
    <location>
        <begin position="364"/>
        <end position="374"/>
    </location>
</feature>
<evidence type="ECO:0000256" key="3">
    <source>
        <dbReference type="SAM" id="MobiDB-lite"/>
    </source>
</evidence>
<dbReference type="InParanoid" id="A0A6J0BND9"/>
<feature type="compositionally biased region" description="Basic and acidic residues" evidence="3">
    <location>
        <begin position="412"/>
        <end position="443"/>
    </location>
</feature>
<dbReference type="GO" id="GO:0003676">
    <property type="term" value="F:nucleic acid binding"/>
    <property type="evidence" value="ECO:0007669"/>
    <property type="project" value="InterPro"/>
</dbReference>
<reference evidence="6" key="1">
    <citation type="submission" date="2025-08" db="UniProtKB">
        <authorList>
            <consortium name="RefSeq"/>
        </authorList>
    </citation>
    <scope>IDENTIFICATION</scope>
    <source>
        <tissue evidence="6">Thorax and Abdomen</tissue>
    </source>
</reference>
<feature type="compositionally biased region" description="Basic and acidic residues" evidence="3">
    <location>
        <begin position="384"/>
        <end position="398"/>
    </location>
</feature>
<evidence type="ECO:0000313" key="5">
    <source>
        <dbReference type="Proteomes" id="UP000829291"/>
    </source>
</evidence>
<dbReference type="AlphaFoldDB" id="A0A6J0BND9"/>
<evidence type="ECO:0000259" key="4">
    <source>
        <dbReference type="PROSITE" id="PS50174"/>
    </source>
</evidence>
<evidence type="ECO:0000313" key="6">
    <source>
        <dbReference type="RefSeq" id="XP_015516211.1"/>
    </source>
</evidence>
<dbReference type="OrthoDB" id="5577072at2759"/>
<dbReference type="Pfam" id="PF12656">
    <property type="entry name" value="G-patch_2"/>
    <property type="match status" value="1"/>
</dbReference>
<feature type="compositionally biased region" description="Basic residues" evidence="3">
    <location>
        <begin position="399"/>
        <end position="411"/>
    </location>
</feature>
<dbReference type="PROSITE" id="PS50174">
    <property type="entry name" value="G_PATCH"/>
    <property type="match status" value="1"/>
</dbReference>
<dbReference type="PANTHER" id="PTHR15818">
    <property type="entry name" value="G PATCH AND KOW-CONTAINING"/>
    <property type="match status" value="1"/>
</dbReference>
<feature type="region of interest" description="Disordered" evidence="3">
    <location>
        <begin position="324"/>
        <end position="460"/>
    </location>
</feature>
<feature type="compositionally biased region" description="Basic residues" evidence="3">
    <location>
        <begin position="444"/>
        <end position="460"/>
    </location>
</feature>
<feature type="compositionally biased region" description="Basic and acidic residues" evidence="3">
    <location>
        <begin position="342"/>
        <end position="360"/>
    </location>
</feature>
<protein>
    <submittedName>
        <fullName evidence="6">G-patch domain and KOW motifs-containing protein isoform X1</fullName>
    </submittedName>
</protein>
<dbReference type="PANTHER" id="PTHR15818:SF2">
    <property type="entry name" value="G-PATCH DOMAIN AND KOW MOTIFS-CONTAINING PROTEIN"/>
    <property type="match status" value="1"/>
</dbReference>
<proteinExistence type="predicted"/>
<dbReference type="GO" id="GO:0000398">
    <property type="term" value="P:mRNA splicing, via spliceosome"/>
    <property type="evidence" value="ECO:0007669"/>
    <property type="project" value="InterPro"/>
</dbReference>
<sequence>MADEVRKISFGFSKSIKKPVLKNIVQNDKKKIDYIECLDEKAIKVIGLEDKKEDEPLVIPMRGSKTWHDRIVNKIDADIFEPKVKTNSNGDVVDIVVKKEPIGAMDTDEADIKPVESATIKQEVKVEESKLPNTLEEQAAQEILQDLHSTETNGKDPSIFSLPVKDAASLAGEQESTLEDYENIPIDAYGMAMLRGMGWKPGKGIGKNEKLVEASIPALRPKGMGLGADKVTMQKQNSKPRTKEEEELKLIKGAFVKLIAGKQKDSYGQIEGLDDDAGRFIVKMALGGNVVSVNESVVQAVTKEEYLKNGKVLNSAKYQEYKDKDTDNTGIESRLPIVESLDGEREERRGRKENKEHDESITSGKRKMKKSRRRSSSDDSSPDCTRKRNDSDSSEVEKKPKKSKKSKKHRNRDSSAERSSRKNRKKDKEREKRKDRRCSESPERRKRKKHKRSRSRSPRK</sequence>
<comment type="subcellular location">
    <subcellularLocation>
        <location evidence="1">Nucleus</location>
    </subcellularLocation>
</comment>
<dbReference type="InterPro" id="IPR000467">
    <property type="entry name" value="G_patch_dom"/>
</dbReference>
<evidence type="ECO:0000256" key="1">
    <source>
        <dbReference type="ARBA" id="ARBA00004123"/>
    </source>
</evidence>
<accession>A0A6J0BND9</accession>
<dbReference type="FunCoup" id="A0A6J0BND9">
    <property type="interactions" value="1589"/>
</dbReference>
<organism evidence="6">
    <name type="scientific">Neodiprion lecontei</name>
    <name type="common">Redheaded pine sawfly</name>
    <dbReference type="NCBI Taxonomy" id="441921"/>
    <lineage>
        <taxon>Eukaryota</taxon>
        <taxon>Metazoa</taxon>
        <taxon>Ecdysozoa</taxon>
        <taxon>Arthropoda</taxon>
        <taxon>Hexapoda</taxon>
        <taxon>Insecta</taxon>
        <taxon>Pterygota</taxon>
        <taxon>Neoptera</taxon>
        <taxon>Endopterygota</taxon>
        <taxon>Hymenoptera</taxon>
        <taxon>Tenthredinoidea</taxon>
        <taxon>Diprionidae</taxon>
        <taxon>Diprioninae</taxon>
        <taxon>Neodiprion</taxon>
    </lineage>
</organism>
<dbReference type="SMART" id="SM00443">
    <property type="entry name" value="G_patch"/>
    <property type="match status" value="1"/>
</dbReference>
<dbReference type="GO" id="GO:0005681">
    <property type="term" value="C:spliceosomal complex"/>
    <property type="evidence" value="ECO:0007669"/>
    <property type="project" value="TreeGrafter"/>
</dbReference>
<dbReference type="InterPro" id="IPR026822">
    <property type="entry name" value="Spp2/MOS2_G-patch"/>
</dbReference>
<dbReference type="Proteomes" id="UP000829291">
    <property type="component" value="Chromosome 4"/>
</dbReference>
<gene>
    <name evidence="6" type="primary">LOC107221656</name>
</gene>
<keyword evidence="5" id="KW-1185">Reference proteome</keyword>